<dbReference type="EMBL" id="CP113520">
    <property type="protein sequence ID" value="WAJ29690.1"/>
    <property type="molecule type" value="Genomic_DNA"/>
</dbReference>
<keyword evidence="2" id="KW-1185">Reference proteome</keyword>
<protein>
    <submittedName>
        <fullName evidence="1">Thiamine pyrophosphate-dependent dehydrogenase E1 component subunit alpha</fullName>
    </submittedName>
</protein>
<sequence length="354" mass="37637">MTELRPDIRAAASAPGGNSGLLPLYRTMRRIRSFEERVGELFVRGLSAGSMLHLSIGEESAAAGVVKAMAPEDTFTTHHRGHGIFLARGADPARMMAEIAGKESGYCAGKGGSMHIADMALGHLGANAIVGGGIPAVVGAGLSAKRLKKDSVSVAFFGDGATGQGILYESMNMAALWDLPVLFVCINNQYGMGTRIDQATRNQAFDERARAFGLNGAMVDGDDVEEVAATAQELMDEARAGRPGFLAVSCYRFYGHARMDKSPYRAEDEEAEGRLRDPVLKARLRLIERGGAVEGQLDAMDAEIAAEMDATIDFAAASSAPPLSSMFRDVYAVGEPEPEPLRVRLNRILSKGAA</sequence>
<accession>A0ACD4NSR7</accession>
<reference evidence="1" key="1">
    <citation type="submission" date="2022-11" db="EMBL/GenBank/DDBJ databases">
        <title>beta-Carotene-producing bacterium, Jeongeuplla avenae sp. nov., alleviates the salt stress of Arabidopsis seedlings.</title>
        <authorList>
            <person name="Jiang L."/>
            <person name="Lee J."/>
        </authorList>
    </citation>
    <scope>NUCLEOTIDE SEQUENCE</scope>
    <source>
        <strain evidence="1">DY_R2A_6</strain>
    </source>
</reference>
<organism evidence="1 2">
    <name type="scientific">Antarcticirhabdus aurantiaca</name>
    <dbReference type="NCBI Taxonomy" id="2606717"/>
    <lineage>
        <taxon>Bacteria</taxon>
        <taxon>Pseudomonadati</taxon>
        <taxon>Pseudomonadota</taxon>
        <taxon>Alphaproteobacteria</taxon>
        <taxon>Hyphomicrobiales</taxon>
        <taxon>Aurantimonadaceae</taxon>
        <taxon>Antarcticirhabdus</taxon>
    </lineage>
</organism>
<dbReference type="Proteomes" id="UP001163223">
    <property type="component" value="Chromosome"/>
</dbReference>
<evidence type="ECO:0000313" key="1">
    <source>
        <dbReference type="EMBL" id="WAJ29690.1"/>
    </source>
</evidence>
<name>A0ACD4NSR7_9HYPH</name>
<proteinExistence type="predicted"/>
<evidence type="ECO:0000313" key="2">
    <source>
        <dbReference type="Proteomes" id="UP001163223"/>
    </source>
</evidence>
<gene>
    <name evidence="1" type="ORF">OXU80_05550</name>
</gene>